<feature type="chain" id="PRO_5017348451" evidence="1">
    <location>
        <begin position="24"/>
        <end position="65"/>
    </location>
</feature>
<sequence>MKNKNYFLFLVLMSLAFISCNQGNSQLSFKFDETRKAIIDKQEEIRYEKKEQEIEVEIRRQTSSL</sequence>
<keyword evidence="1" id="KW-0732">Signal</keyword>
<dbReference type="AlphaFoldDB" id="A0A386PPV1"/>
<gene>
    <name evidence="2" type="ORF">DB313_04695</name>
</gene>
<feature type="signal peptide" evidence="1">
    <location>
        <begin position="1"/>
        <end position="23"/>
    </location>
</feature>
<organism evidence="2 3">
    <name type="scientific">Borrelia turcica IST7</name>
    <dbReference type="NCBI Taxonomy" id="1104446"/>
    <lineage>
        <taxon>Bacteria</taxon>
        <taxon>Pseudomonadati</taxon>
        <taxon>Spirochaetota</taxon>
        <taxon>Spirochaetia</taxon>
        <taxon>Spirochaetales</taxon>
        <taxon>Borreliaceae</taxon>
        <taxon>Borrelia</taxon>
    </lineage>
</organism>
<accession>A0A386PPV1</accession>
<evidence type="ECO:0000256" key="1">
    <source>
        <dbReference type="SAM" id="SignalP"/>
    </source>
</evidence>
<dbReference type="RefSeq" id="WP_120104719.1">
    <property type="nucleotide sequence ID" value="NZ_CP028885.1"/>
</dbReference>
<evidence type="ECO:0000313" key="3">
    <source>
        <dbReference type="Proteomes" id="UP000275571"/>
    </source>
</evidence>
<protein>
    <submittedName>
        <fullName evidence="2">Uncharacterized protein</fullName>
    </submittedName>
</protein>
<evidence type="ECO:0000313" key="2">
    <source>
        <dbReference type="EMBL" id="AYE36800.1"/>
    </source>
</evidence>
<reference evidence="2 3" key="1">
    <citation type="journal article" date="2018" name="Infect. Genet. Evol.">
        <title>Genome-wide analysis of Borrelia turcica and 'Candidatus Borrelia tachyglossi' shows relapsing fever-like genomes with unique genomic links to Lyme disease Borrelia.</title>
        <authorList>
            <person name="Gofton A.W."/>
            <person name="Margos G."/>
            <person name="Fingerle V."/>
            <person name="Hepner S."/>
            <person name="Loh S.M."/>
            <person name="Ryan U."/>
            <person name="Irwin P."/>
            <person name="Oskam C.L."/>
        </authorList>
    </citation>
    <scope>NUCLEOTIDE SEQUENCE [LARGE SCALE GENOMIC DNA]</scope>
    <source>
        <strain evidence="2 3">IST7</strain>
        <plasmid evidence="2">lp129</plasmid>
    </source>
</reference>
<geneLocation type="plasmid" evidence="2 3">
    <name>lp129</name>
</geneLocation>
<dbReference type="EMBL" id="CP028885">
    <property type="protein sequence ID" value="AYE36800.1"/>
    <property type="molecule type" value="Genomic_DNA"/>
</dbReference>
<dbReference type="Proteomes" id="UP000275571">
    <property type="component" value="Plasmid lp129"/>
</dbReference>
<proteinExistence type="predicted"/>
<keyword evidence="3" id="KW-1185">Reference proteome</keyword>
<dbReference type="KEGG" id="btur:DB313_04695"/>
<keyword evidence="2" id="KW-0614">Plasmid</keyword>
<name>A0A386PPV1_9SPIR</name>
<dbReference type="PROSITE" id="PS51257">
    <property type="entry name" value="PROKAR_LIPOPROTEIN"/>
    <property type="match status" value="1"/>
</dbReference>